<comment type="caution">
    <text evidence="1">The sequence shown here is derived from an EMBL/GenBank/DDBJ whole genome shotgun (WGS) entry which is preliminary data.</text>
</comment>
<evidence type="ECO:0000313" key="2">
    <source>
        <dbReference type="Proteomes" id="UP001234202"/>
    </source>
</evidence>
<keyword evidence="2" id="KW-1185">Reference proteome</keyword>
<evidence type="ECO:0000313" key="1">
    <source>
        <dbReference type="EMBL" id="KAJ9122155.1"/>
    </source>
</evidence>
<dbReference type="EMBL" id="JASBWV010000015">
    <property type="protein sequence ID" value="KAJ9122155.1"/>
    <property type="molecule type" value="Genomic_DNA"/>
</dbReference>
<protein>
    <submittedName>
        <fullName evidence="1">Uncharacterized protein</fullName>
    </submittedName>
</protein>
<proteinExistence type="predicted"/>
<dbReference type="Proteomes" id="UP001234202">
    <property type="component" value="Unassembled WGS sequence"/>
</dbReference>
<gene>
    <name evidence="1" type="ORF">QFC24_004383</name>
</gene>
<organism evidence="1 2">
    <name type="scientific">Naganishia onofrii</name>
    <dbReference type="NCBI Taxonomy" id="1851511"/>
    <lineage>
        <taxon>Eukaryota</taxon>
        <taxon>Fungi</taxon>
        <taxon>Dikarya</taxon>
        <taxon>Basidiomycota</taxon>
        <taxon>Agaricomycotina</taxon>
        <taxon>Tremellomycetes</taxon>
        <taxon>Filobasidiales</taxon>
        <taxon>Filobasidiaceae</taxon>
        <taxon>Naganishia</taxon>
    </lineage>
</organism>
<sequence>MTRGTLATAAGVAPYVALNFYFYEGLKGRFIKPDDSTANKSVRTLCCGAGAYTTRLASAQPNCLLRDTLLLLFDDDDERVAAGSVAQTLTYPFDVLRRKMQVAGMKEFSPAYNGALDAMIKITRAEGWWGGM</sequence>
<name>A0ACC2XDN6_9TREE</name>
<reference evidence="1" key="1">
    <citation type="submission" date="2023-04" db="EMBL/GenBank/DDBJ databases">
        <title>Draft Genome sequencing of Naganishia species isolated from polar environments using Oxford Nanopore Technology.</title>
        <authorList>
            <person name="Leo P."/>
            <person name="Venkateswaran K."/>
        </authorList>
    </citation>
    <scope>NUCLEOTIDE SEQUENCE</scope>
    <source>
        <strain evidence="1">DBVPG 5303</strain>
    </source>
</reference>
<accession>A0ACC2XDN6</accession>